<dbReference type="EMBL" id="GL192411">
    <property type="protein sequence ID" value="EFB13321.1"/>
    <property type="molecule type" value="Genomic_DNA"/>
</dbReference>
<feature type="non-terminal residue" evidence="1">
    <location>
        <position position="1"/>
    </location>
</feature>
<accession>D2H0P9</accession>
<name>D2H0P9_AILME</name>
<dbReference type="InParanoid" id="D2H0P9"/>
<organism evidence="1">
    <name type="scientific">Ailuropoda melanoleuca</name>
    <name type="common">Giant panda</name>
    <dbReference type="NCBI Taxonomy" id="9646"/>
    <lineage>
        <taxon>Eukaryota</taxon>
        <taxon>Metazoa</taxon>
        <taxon>Chordata</taxon>
        <taxon>Craniata</taxon>
        <taxon>Vertebrata</taxon>
        <taxon>Euteleostomi</taxon>
        <taxon>Mammalia</taxon>
        <taxon>Eutheria</taxon>
        <taxon>Laurasiatheria</taxon>
        <taxon>Carnivora</taxon>
        <taxon>Caniformia</taxon>
        <taxon>Ursidae</taxon>
        <taxon>Ailuropoda</taxon>
    </lineage>
</organism>
<evidence type="ECO:0000313" key="1">
    <source>
        <dbReference type="EMBL" id="EFB13321.1"/>
    </source>
</evidence>
<proteinExistence type="predicted"/>
<dbReference type="AlphaFoldDB" id="D2H0P9"/>
<feature type="non-terminal residue" evidence="1">
    <location>
        <position position="70"/>
    </location>
</feature>
<dbReference type="PANTHER" id="PTHR37353:SF1">
    <property type="entry name" value="RIKEN CDNA 4921517D22 GENE"/>
    <property type="match status" value="1"/>
</dbReference>
<dbReference type="HOGENOM" id="CLU_1177675_0_0_1"/>
<dbReference type="InterPro" id="IPR040022">
    <property type="entry name" value="C9orf153-like"/>
</dbReference>
<dbReference type="Pfam" id="PF17673">
    <property type="entry name" value="DUF5532"/>
    <property type="match status" value="1"/>
</dbReference>
<sequence length="70" mass="7893">LPELYAFAKDFNKESKKSNLLKTHSISPSEAQKMLSQNLNAMSFTSGTDGVREKDLQPVFMCKLVRKEGE</sequence>
<dbReference type="PANTHER" id="PTHR37353">
    <property type="entry name" value="RIKEN CDNA 4921517D22 GENE"/>
    <property type="match status" value="1"/>
</dbReference>
<protein>
    <submittedName>
        <fullName evidence="1">Uncharacterized protein</fullName>
    </submittedName>
</protein>
<reference evidence="1" key="1">
    <citation type="journal article" date="2010" name="Nature">
        <title>The sequence and de novo assembly of the giant panda genome.</title>
        <authorList>
            <person name="Li R."/>
            <person name="Fan W."/>
            <person name="Tian G."/>
            <person name="Zhu H."/>
            <person name="He L."/>
            <person name="Cai J."/>
            <person name="Huang Q."/>
            <person name="Cai Q."/>
            <person name="Li B."/>
            <person name="Bai Y."/>
            <person name="Zhang Z."/>
            <person name="Zhang Y."/>
            <person name="Wang W."/>
            <person name="Li J."/>
            <person name="Wei F."/>
            <person name="Li H."/>
            <person name="Jian M."/>
            <person name="Li J."/>
            <person name="Zhang Z."/>
            <person name="Nielsen R."/>
            <person name="Li D."/>
            <person name="Gu W."/>
            <person name="Yang Z."/>
            <person name="Xuan Z."/>
            <person name="Ryder O.A."/>
            <person name="Leung F.C."/>
            <person name="Zhou Y."/>
            <person name="Cao J."/>
            <person name="Sun X."/>
            <person name="Fu Y."/>
            <person name="Fang X."/>
            <person name="Guo X."/>
            <person name="Wang B."/>
            <person name="Hou R."/>
            <person name="Shen F."/>
            <person name="Mu B."/>
            <person name="Ni P."/>
            <person name="Lin R."/>
            <person name="Qian W."/>
            <person name="Wang G."/>
            <person name="Yu C."/>
            <person name="Nie W."/>
            <person name="Wang J."/>
            <person name="Wu Z."/>
            <person name="Liang H."/>
            <person name="Min J."/>
            <person name="Wu Q."/>
            <person name="Cheng S."/>
            <person name="Ruan J."/>
            <person name="Wang M."/>
            <person name="Shi Z."/>
            <person name="Wen M."/>
            <person name="Liu B."/>
            <person name="Ren X."/>
            <person name="Zheng H."/>
            <person name="Dong D."/>
            <person name="Cook K."/>
            <person name="Shan G."/>
            <person name="Zhang H."/>
            <person name="Kosiol C."/>
            <person name="Xie X."/>
            <person name="Lu Z."/>
            <person name="Zheng H."/>
            <person name="Li Y."/>
            <person name="Steiner C.C."/>
            <person name="Lam T.T."/>
            <person name="Lin S."/>
            <person name="Zhang Q."/>
            <person name="Li G."/>
            <person name="Tian J."/>
            <person name="Gong T."/>
            <person name="Liu H."/>
            <person name="Zhang D."/>
            <person name="Fang L."/>
            <person name="Ye C."/>
            <person name="Zhang J."/>
            <person name="Hu W."/>
            <person name="Xu A."/>
            <person name="Ren Y."/>
            <person name="Zhang G."/>
            <person name="Bruford M.W."/>
            <person name="Li Q."/>
            <person name="Ma L."/>
            <person name="Guo Y."/>
            <person name="An N."/>
            <person name="Hu Y."/>
            <person name="Zheng Y."/>
            <person name="Shi Y."/>
            <person name="Li Z."/>
            <person name="Liu Q."/>
            <person name="Chen Y."/>
            <person name="Zhao J."/>
            <person name="Qu N."/>
            <person name="Zhao S."/>
            <person name="Tian F."/>
            <person name="Wang X."/>
            <person name="Wang H."/>
            <person name="Xu L."/>
            <person name="Liu X."/>
            <person name="Vinar T."/>
            <person name="Wang Y."/>
            <person name="Lam T.W."/>
            <person name="Yiu S.M."/>
            <person name="Liu S."/>
            <person name="Zhang H."/>
            <person name="Li D."/>
            <person name="Huang Y."/>
            <person name="Wang X."/>
            <person name="Yang G."/>
            <person name="Jiang Z."/>
            <person name="Wang J."/>
            <person name="Qin N."/>
            <person name="Li L."/>
            <person name="Li J."/>
            <person name="Bolund L."/>
            <person name="Kristiansen K."/>
            <person name="Wong G.K."/>
            <person name="Olson M."/>
            <person name="Zhang X."/>
            <person name="Li S."/>
            <person name="Yang H."/>
            <person name="Wang J."/>
            <person name="Wang J."/>
        </authorList>
    </citation>
    <scope>NUCLEOTIDE SEQUENCE [LARGE SCALE GENOMIC DNA]</scope>
</reference>
<gene>
    <name evidence="1" type="ORF">PANDA_003015</name>
</gene>